<protein>
    <submittedName>
        <fullName evidence="2">Helix-hairpin-helix domain-containing protein</fullName>
    </submittedName>
</protein>
<dbReference type="InterPro" id="IPR010994">
    <property type="entry name" value="RuvA_2-like"/>
</dbReference>
<organism evidence="2 3">
    <name type="scientific">Clostridium aciditolerans</name>
    <dbReference type="NCBI Taxonomy" id="339861"/>
    <lineage>
        <taxon>Bacteria</taxon>
        <taxon>Bacillati</taxon>
        <taxon>Bacillota</taxon>
        <taxon>Clostridia</taxon>
        <taxon>Eubacteriales</taxon>
        <taxon>Clostridiaceae</taxon>
        <taxon>Clostridium</taxon>
    </lineage>
</organism>
<name>A0A934HUX5_9CLOT</name>
<dbReference type="EMBL" id="JAEEGB010000035">
    <property type="protein sequence ID" value="MBI6874760.1"/>
    <property type="molecule type" value="Genomic_DNA"/>
</dbReference>
<accession>A0A934HUX5</accession>
<dbReference type="AlphaFoldDB" id="A0A934HUX5"/>
<proteinExistence type="predicted"/>
<feature type="region of interest" description="Disordered" evidence="1">
    <location>
        <begin position="149"/>
        <end position="186"/>
    </location>
</feature>
<dbReference type="Gene3D" id="1.10.150.280">
    <property type="entry name" value="AF1531-like domain"/>
    <property type="match status" value="1"/>
</dbReference>
<evidence type="ECO:0000256" key="1">
    <source>
        <dbReference type="SAM" id="MobiDB-lite"/>
    </source>
</evidence>
<evidence type="ECO:0000313" key="2">
    <source>
        <dbReference type="EMBL" id="MBI6874760.1"/>
    </source>
</evidence>
<dbReference type="SUPFAM" id="SSF47781">
    <property type="entry name" value="RuvA domain 2-like"/>
    <property type="match status" value="1"/>
</dbReference>
<sequence>MIISFETIKEICKRHECDDLYFYENIPLKKLRNARESFKIPKTSAIIALYDNTIFGSCKDGLAICSDGLYWRHASNCSNVILWDDLDSVCFNTKDHYLILNNFYNIDIYGDYRSKMLAEFLLDIKDHIYRDSAPKEIILKSEKNISQKTSEKEILESNNTKQRKNESDKNSPKSTNSKSSIGILKDNQPKNKLTNINNASLDQLIDLPYFTLERAEKILSERKNNVIFTCLDDIIDILNLKPHEAEDLKEYLSFKTSSLKKNSAKREVVKKSEEIINDNINNPLKGRIVDY</sequence>
<reference evidence="2" key="1">
    <citation type="submission" date="2020-12" db="EMBL/GenBank/DDBJ databases">
        <title>Clostridium thailandense sp. nov., a novel acetogenic bacterium isolated from peat land soil in Thailand.</title>
        <authorList>
            <person name="Chaikitkaew S."/>
            <person name="Birkeland N.K."/>
        </authorList>
    </citation>
    <scope>NUCLEOTIDE SEQUENCE</scope>
    <source>
        <strain evidence="2">DSM 17425</strain>
    </source>
</reference>
<dbReference type="RefSeq" id="WP_211144140.1">
    <property type="nucleotide sequence ID" value="NZ_JAEEGB010000035.1"/>
</dbReference>
<keyword evidence="3" id="KW-1185">Reference proteome</keyword>
<comment type="caution">
    <text evidence="2">The sequence shown here is derived from an EMBL/GenBank/DDBJ whole genome shotgun (WGS) entry which is preliminary data.</text>
</comment>
<gene>
    <name evidence="2" type="ORF">I6U51_18995</name>
</gene>
<evidence type="ECO:0000313" key="3">
    <source>
        <dbReference type="Proteomes" id="UP000622687"/>
    </source>
</evidence>
<dbReference type="Pfam" id="PF12836">
    <property type="entry name" value="HHH_3"/>
    <property type="match status" value="1"/>
</dbReference>
<dbReference type="Proteomes" id="UP000622687">
    <property type="component" value="Unassembled WGS sequence"/>
</dbReference>